<proteinExistence type="predicted"/>
<evidence type="ECO:0000313" key="2">
    <source>
        <dbReference type="Proteomes" id="UP000018817"/>
    </source>
</evidence>
<organism evidence="1 2">
    <name type="scientific">Phytophthora nicotianae (strain INRA-310)</name>
    <name type="common">Phytophthora parasitica</name>
    <dbReference type="NCBI Taxonomy" id="761204"/>
    <lineage>
        <taxon>Eukaryota</taxon>
        <taxon>Sar</taxon>
        <taxon>Stramenopiles</taxon>
        <taxon>Oomycota</taxon>
        <taxon>Peronosporomycetes</taxon>
        <taxon>Peronosporales</taxon>
        <taxon>Peronosporaceae</taxon>
        <taxon>Phytophthora</taxon>
    </lineage>
</organism>
<dbReference type="RefSeq" id="XP_008915942.1">
    <property type="nucleotide sequence ID" value="XM_008917694.1"/>
</dbReference>
<reference evidence="1 2" key="2">
    <citation type="submission" date="2013-11" db="EMBL/GenBank/DDBJ databases">
        <title>The Genome Sequence of Phytophthora parasitica INRA-310.</title>
        <authorList>
            <consortium name="The Broad Institute Genomics Platform"/>
            <person name="Russ C."/>
            <person name="Tyler B."/>
            <person name="Panabieres F."/>
            <person name="Shan W."/>
            <person name="Tripathy S."/>
            <person name="Grunwald N."/>
            <person name="Machado M."/>
            <person name="Johnson C.S."/>
            <person name="Arredondo F."/>
            <person name="Hong C."/>
            <person name="Coffey M."/>
            <person name="Young S.K."/>
            <person name="Zeng Q."/>
            <person name="Gargeya S."/>
            <person name="Fitzgerald M."/>
            <person name="Abouelleil A."/>
            <person name="Alvarado L."/>
            <person name="Chapman S.B."/>
            <person name="Gainer-Dewar J."/>
            <person name="Goldberg J."/>
            <person name="Griggs A."/>
            <person name="Gujja S."/>
            <person name="Hansen M."/>
            <person name="Howarth C."/>
            <person name="Imamovic A."/>
            <person name="Ireland A."/>
            <person name="Larimer J."/>
            <person name="McCowan C."/>
            <person name="Murphy C."/>
            <person name="Pearson M."/>
            <person name="Poon T.W."/>
            <person name="Priest M."/>
            <person name="Roberts A."/>
            <person name="Saif S."/>
            <person name="Shea T."/>
            <person name="Sykes S."/>
            <person name="Wortman J."/>
            <person name="Nusbaum C."/>
            <person name="Birren B."/>
        </authorList>
    </citation>
    <scope>NUCLEOTIDE SEQUENCE [LARGE SCALE GENOMIC DNA]</scope>
    <source>
        <strain evidence="1 2">INRA-310</strain>
    </source>
</reference>
<dbReference type="Proteomes" id="UP000018817">
    <property type="component" value="Unassembled WGS sequence"/>
</dbReference>
<evidence type="ECO:0000313" key="1">
    <source>
        <dbReference type="EMBL" id="ETM98771.1"/>
    </source>
</evidence>
<dbReference type="OrthoDB" id="88808at2759"/>
<dbReference type="GeneID" id="20193152"/>
<dbReference type="EMBL" id="KI669672">
    <property type="protein sequence ID" value="ETM98771.1"/>
    <property type="molecule type" value="Genomic_DNA"/>
</dbReference>
<dbReference type="OMA" id="YQSAYGC"/>
<dbReference type="VEuPathDB" id="FungiDB:PPTG_24553"/>
<gene>
    <name evidence="1" type="ORF">PPTG_24553</name>
</gene>
<accession>W2PD78</accession>
<dbReference type="AlphaFoldDB" id="W2PD78"/>
<protein>
    <submittedName>
        <fullName evidence="1">Uncharacterized protein</fullName>
    </submittedName>
</protein>
<name>W2PD78_PHYN3</name>
<sequence length="102" mass="11206">MPLSLLDALLSNIEGMTKVVESTIGKKIPVDFGLIDDYNFGVEQYQSAYGCYDTPSSPRYPLLSMAPVMDEPGDHLTAEGHLTAIEPFQLFFKVILFKGSSS</sequence>
<reference evidence="2" key="1">
    <citation type="submission" date="2011-12" db="EMBL/GenBank/DDBJ databases">
        <authorList>
            <consortium name="The Broad Institute Genome Sequencing Platform"/>
            <person name="Russ C."/>
            <person name="Tyler B."/>
            <person name="Panabieres F."/>
            <person name="Shan W."/>
            <person name="Tripathy S."/>
            <person name="Grunwald N."/>
            <person name="Machado M."/>
            <person name="Young S.K."/>
            <person name="Zeng Q."/>
            <person name="Gargeya S."/>
            <person name="Fitzgerald M."/>
            <person name="Haas B."/>
            <person name="Abouelleil A."/>
            <person name="Alvarado L."/>
            <person name="Arachchi H.M."/>
            <person name="Berlin A."/>
            <person name="Chapman S.B."/>
            <person name="Gearin G."/>
            <person name="Goldberg J."/>
            <person name="Griggs A."/>
            <person name="Gujja S."/>
            <person name="Hansen M."/>
            <person name="Heiman D."/>
            <person name="Howarth C."/>
            <person name="Larimer J."/>
            <person name="Lui A."/>
            <person name="MacDonald P.J.P."/>
            <person name="McCowen C."/>
            <person name="Montmayeur A."/>
            <person name="Murphy C."/>
            <person name="Neiman D."/>
            <person name="Pearson M."/>
            <person name="Priest M."/>
            <person name="Roberts A."/>
            <person name="Saif S."/>
            <person name="Shea T."/>
            <person name="Sisk P."/>
            <person name="Stolte C."/>
            <person name="Sykes S."/>
            <person name="Wortman J."/>
            <person name="Nusbaum C."/>
            <person name="Birren B."/>
        </authorList>
    </citation>
    <scope>NUCLEOTIDE SEQUENCE [LARGE SCALE GENOMIC DNA]</scope>
    <source>
        <strain evidence="2">INRA-310</strain>
    </source>
</reference>